<keyword evidence="2" id="KW-1185">Reference proteome</keyword>
<dbReference type="RefSeq" id="WP_189626567.1">
    <property type="nucleotide sequence ID" value="NZ_BNAF01000007.1"/>
</dbReference>
<sequence length="608" mass="68893">MQKKFILIIIILTVFIGACQRQEIVSEAGNDLRKTASGLGEKLENPYSLPNMKRAIQLLMSVAPDADFPSVSDLSPTHLYVRFLPADYEEMQVLEQDSTLLYDPVPFGYENSMDLDYYHDPEIPEDKITWLYAFVPHDYSFPDVQYEVLEEIYMPEDGEDELETLAMKMTDNLENEVVNGHQLMSSNLNDRELLGLFSRRFNPSGTIMVQNSFGGSVPLRRAAIYIKTLWWNDVSQTNDNGYYFVNRRYKHTPSVKIWNRNSTNYTTQRWTEHAGFLVSDKLGEGKVFNYTIEHTTGSKRDLWVKATINNAYVIYDDFTRANQIARPDGLRTWVFKSSNYGGAPLLHNRTLRSYSVHYPGIASRNGENFGSLVGKTGIFSLSPIMDLITRATISHGNLPDIVIGTSGKNTSEIYAMVFHEAAHYSHKAKVSNAYWANVQYQAMFDKTNGTYGDGSPAYATYTGVAEAWSYFIEYQLMYQTFPSSTSATIPNIRDGRYNRNMTAYYGDPSTIPGSASDAASFARWIPSGLFRDLMDSDNNALQLRSGTSYSSIVDSGTDRVSGFTYKQLYDLLTPDVTSMTVLRQKIVAQYPPKNTANQVTELFRLYGY</sequence>
<evidence type="ECO:0008006" key="3">
    <source>
        <dbReference type="Google" id="ProtNLM"/>
    </source>
</evidence>
<protein>
    <recommendedName>
        <fullName evidence="3">Lipoprotein</fullName>
    </recommendedName>
</protein>
<organism evidence="1 2">
    <name type="scientific">Sphingobacterium griseoflavum</name>
    <dbReference type="NCBI Taxonomy" id="1474952"/>
    <lineage>
        <taxon>Bacteria</taxon>
        <taxon>Pseudomonadati</taxon>
        <taxon>Bacteroidota</taxon>
        <taxon>Sphingobacteriia</taxon>
        <taxon>Sphingobacteriales</taxon>
        <taxon>Sphingobacteriaceae</taxon>
        <taxon>Sphingobacterium</taxon>
    </lineage>
</organism>
<proteinExistence type="predicted"/>
<accession>A0ABQ3HUX5</accession>
<name>A0ABQ3HUX5_9SPHI</name>
<reference evidence="2" key="1">
    <citation type="journal article" date="2019" name="Int. J. Syst. Evol. Microbiol.">
        <title>The Global Catalogue of Microorganisms (GCM) 10K type strain sequencing project: providing services to taxonomists for standard genome sequencing and annotation.</title>
        <authorList>
            <consortium name="The Broad Institute Genomics Platform"/>
            <consortium name="The Broad Institute Genome Sequencing Center for Infectious Disease"/>
            <person name="Wu L."/>
            <person name="Ma J."/>
        </authorList>
    </citation>
    <scope>NUCLEOTIDE SEQUENCE [LARGE SCALE GENOMIC DNA]</scope>
    <source>
        <strain evidence="2">CGMCC 1.12966</strain>
    </source>
</reference>
<comment type="caution">
    <text evidence="1">The sequence shown here is derived from an EMBL/GenBank/DDBJ whole genome shotgun (WGS) entry which is preliminary data.</text>
</comment>
<dbReference type="EMBL" id="BNAF01000007">
    <property type="protein sequence ID" value="GHE37130.1"/>
    <property type="molecule type" value="Genomic_DNA"/>
</dbReference>
<gene>
    <name evidence="1" type="ORF">GCM10017764_20440</name>
</gene>
<dbReference type="Proteomes" id="UP000620550">
    <property type="component" value="Unassembled WGS sequence"/>
</dbReference>
<evidence type="ECO:0000313" key="1">
    <source>
        <dbReference type="EMBL" id="GHE37130.1"/>
    </source>
</evidence>
<dbReference type="PROSITE" id="PS51257">
    <property type="entry name" value="PROKAR_LIPOPROTEIN"/>
    <property type="match status" value="1"/>
</dbReference>
<evidence type="ECO:0000313" key="2">
    <source>
        <dbReference type="Proteomes" id="UP000620550"/>
    </source>
</evidence>